<evidence type="ECO:0000256" key="6">
    <source>
        <dbReference type="ARBA" id="ARBA00048329"/>
    </source>
</evidence>
<name>A0ABR3EQK8_9AGAR</name>
<accession>A0ABR3EQK8</accession>
<feature type="compositionally biased region" description="Polar residues" evidence="8">
    <location>
        <begin position="364"/>
        <end position="373"/>
    </location>
</feature>
<keyword evidence="4 7" id="KW-0728">SH3 domain</keyword>
<dbReference type="Gene3D" id="2.30.30.40">
    <property type="entry name" value="SH3 Domains"/>
    <property type="match status" value="1"/>
</dbReference>
<evidence type="ECO:0000313" key="12">
    <source>
        <dbReference type="Proteomes" id="UP001465976"/>
    </source>
</evidence>
<evidence type="ECO:0000256" key="3">
    <source>
        <dbReference type="ARBA" id="ARBA00012406"/>
    </source>
</evidence>
<comment type="cofactor">
    <cofactor evidence="1">
        <name>Mg(2+)</name>
        <dbReference type="ChEBI" id="CHEBI:18420"/>
    </cofactor>
</comment>
<protein>
    <recommendedName>
        <fullName evidence="3">mitogen-activated protein kinase kinase kinase</fullName>
        <ecNumber evidence="3">2.7.11.25</ecNumber>
    </recommendedName>
</protein>
<dbReference type="PROSITE" id="PS50011">
    <property type="entry name" value="PROTEIN_KINASE_DOM"/>
    <property type="match status" value="1"/>
</dbReference>
<dbReference type="PROSITE" id="PS50002">
    <property type="entry name" value="SH3"/>
    <property type="match status" value="1"/>
</dbReference>
<evidence type="ECO:0000256" key="7">
    <source>
        <dbReference type="PROSITE-ProRule" id="PRU00192"/>
    </source>
</evidence>
<dbReference type="InterPro" id="IPR000719">
    <property type="entry name" value="Prot_kinase_dom"/>
</dbReference>
<gene>
    <name evidence="11" type="ORF">V5O48_016859</name>
</gene>
<feature type="domain" description="SH3" evidence="9">
    <location>
        <begin position="378"/>
        <end position="437"/>
    </location>
</feature>
<dbReference type="Proteomes" id="UP001465976">
    <property type="component" value="Unassembled WGS sequence"/>
</dbReference>
<sequence length="506" mass="55845">MQQLIDYPNTSSELRTSIFTTMLRLSKTSGLHPKCLSIYNVKKLGEYPIASGGFGDVWKGVIGDSSDPVSLKIVKVYLKSDLKKLSNEYLREAILWRQMKHPNLLPFLGLYQLEQTHQLCLISPWMEKGNLVQFLRSTQREDVDHYMLAHDIASGLSYLHAKKILHGDLKGVNVLVTDSFRACIGDFGLARIADTHALKITSSASRPIGTARWLAPELLIGASPSKESDMYSYACVCYEIFTGGLQPFPELPNEMAVAFQVAQGKRPSRPEEKPELSDAMWSLMQTCWDANPASRPTAGYISEQVADMRTSASPALDWKESVFTQVWGNVDYPSLASETPDTPRGKDKTTLPDAERGESGGAGSQSTPMKGTSSKTGVAICQALSLYSYTAKDSYELSFETNEILDILHKQTGWWRVRKGDGTLGIAASDEISFLEGPSQLQETDGIIGRAKALRSSRGLPNESGFLCEEGETLDILEEAGGWWEAQKPDGTMGREQLPLRLRNAC</sequence>
<reference evidence="11 12" key="1">
    <citation type="submission" date="2024-02" db="EMBL/GenBank/DDBJ databases">
        <title>A draft genome for the cacao thread blight pathogen Marasmius crinis-equi.</title>
        <authorList>
            <person name="Cohen S.P."/>
            <person name="Baruah I.K."/>
            <person name="Amoako-Attah I."/>
            <person name="Bukari Y."/>
            <person name="Meinhardt L.W."/>
            <person name="Bailey B.A."/>
        </authorList>
    </citation>
    <scope>NUCLEOTIDE SEQUENCE [LARGE SCALE GENOMIC DNA]</scope>
    <source>
        <strain evidence="11 12">GH-76</strain>
    </source>
</reference>
<dbReference type="InterPro" id="IPR001245">
    <property type="entry name" value="Ser-Thr/Tyr_kinase_cat_dom"/>
</dbReference>
<comment type="similarity">
    <text evidence="2">Belongs to the protein kinase superfamily. STE Ser/Thr protein kinase family. MAP kinase kinase kinase subfamily.</text>
</comment>
<evidence type="ECO:0000256" key="4">
    <source>
        <dbReference type="ARBA" id="ARBA00022443"/>
    </source>
</evidence>
<evidence type="ECO:0000256" key="5">
    <source>
        <dbReference type="ARBA" id="ARBA00047559"/>
    </source>
</evidence>
<comment type="catalytic activity">
    <reaction evidence="5">
        <text>L-threonyl-[protein] + ATP = O-phospho-L-threonyl-[protein] + ADP + H(+)</text>
        <dbReference type="Rhea" id="RHEA:46608"/>
        <dbReference type="Rhea" id="RHEA-COMP:11060"/>
        <dbReference type="Rhea" id="RHEA-COMP:11605"/>
        <dbReference type="ChEBI" id="CHEBI:15378"/>
        <dbReference type="ChEBI" id="CHEBI:30013"/>
        <dbReference type="ChEBI" id="CHEBI:30616"/>
        <dbReference type="ChEBI" id="CHEBI:61977"/>
        <dbReference type="ChEBI" id="CHEBI:456216"/>
        <dbReference type="EC" id="2.7.11.25"/>
    </reaction>
</comment>
<dbReference type="SUPFAM" id="SSF50044">
    <property type="entry name" value="SH3-domain"/>
    <property type="match status" value="1"/>
</dbReference>
<dbReference type="SMART" id="SM00326">
    <property type="entry name" value="SH3"/>
    <property type="match status" value="1"/>
</dbReference>
<comment type="caution">
    <text evidence="11">The sequence shown here is derived from an EMBL/GenBank/DDBJ whole genome shotgun (WGS) entry which is preliminary data.</text>
</comment>
<dbReference type="InterPro" id="IPR051681">
    <property type="entry name" value="Ser/Thr_Kinases-Pseudokinases"/>
</dbReference>
<dbReference type="InterPro" id="IPR036028">
    <property type="entry name" value="SH3-like_dom_sf"/>
</dbReference>
<comment type="catalytic activity">
    <reaction evidence="6">
        <text>L-seryl-[protein] + ATP = O-phospho-L-seryl-[protein] + ADP + H(+)</text>
        <dbReference type="Rhea" id="RHEA:17989"/>
        <dbReference type="Rhea" id="RHEA-COMP:9863"/>
        <dbReference type="Rhea" id="RHEA-COMP:11604"/>
        <dbReference type="ChEBI" id="CHEBI:15378"/>
        <dbReference type="ChEBI" id="CHEBI:29999"/>
        <dbReference type="ChEBI" id="CHEBI:30616"/>
        <dbReference type="ChEBI" id="CHEBI:83421"/>
        <dbReference type="ChEBI" id="CHEBI:456216"/>
        <dbReference type="EC" id="2.7.11.25"/>
    </reaction>
</comment>
<dbReference type="InterPro" id="IPR008271">
    <property type="entry name" value="Ser/Thr_kinase_AS"/>
</dbReference>
<organism evidence="11 12">
    <name type="scientific">Marasmius crinis-equi</name>
    <dbReference type="NCBI Taxonomy" id="585013"/>
    <lineage>
        <taxon>Eukaryota</taxon>
        <taxon>Fungi</taxon>
        <taxon>Dikarya</taxon>
        <taxon>Basidiomycota</taxon>
        <taxon>Agaricomycotina</taxon>
        <taxon>Agaricomycetes</taxon>
        <taxon>Agaricomycetidae</taxon>
        <taxon>Agaricales</taxon>
        <taxon>Marasmiineae</taxon>
        <taxon>Marasmiaceae</taxon>
        <taxon>Marasmius</taxon>
    </lineage>
</organism>
<dbReference type="Pfam" id="PF07714">
    <property type="entry name" value="PK_Tyr_Ser-Thr"/>
    <property type="match status" value="1"/>
</dbReference>
<dbReference type="Pfam" id="PF00018">
    <property type="entry name" value="SH3_1"/>
    <property type="match status" value="1"/>
</dbReference>
<dbReference type="SUPFAM" id="SSF56112">
    <property type="entry name" value="Protein kinase-like (PK-like)"/>
    <property type="match status" value="1"/>
</dbReference>
<feature type="domain" description="Protein kinase" evidence="10">
    <location>
        <begin position="43"/>
        <end position="316"/>
    </location>
</feature>
<evidence type="ECO:0000256" key="1">
    <source>
        <dbReference type="ARBA" id="ARBA00001946"/>
    </source>
</evidence>
<dbReference type="EC" id="2.7.11.25" evidence="3"/>
<dbReference type="Gene3D" id="1.10.510.10">
    <property type="entry name" value="Transferase(Phosphotransferase) domain 1"/>
    <property type="match status" value="1"/>
</dbReference>
<feature type="compositionally biased region" description="Basic and acidic residues" evidence="8">
    <location>
        <begin position="341"/>
        <end position="358"/>
    </location>
</feature>
<keyword evidence="12" id="KW-1185">Reference proteome</keyword>
<evidence type="ECO:0000259" key="10">
    <source>
        <dbReference type="PROSITE" id="PS50011"/>
    </source>
</evidence>
<dbReference type="InterPro" id="IPR011009">
    <property type="entry name" value="Kinase-like_dom_sf"/>
</dbReference>
<dbReference type="PRINTS" id="PR00109">
    <property type="entry name" value="TYRKINASE"/>
</dbReference>
<evidence type="ECO:0000259" key="9">
    <source>
        <dbReference type="PROSITE" id="PS50002"/>
    </source>
</evidence>
<dbReference type="InterPro" id="IPR001452">
    <property type="entry name" value="SH3_domain"/>
</dbReference>
<dbReference type="EMBL" id="JBAHYK010002386">
    <property type="protein sequence ID" value="KAL0565170.1"/>
    <property type="molecule type" value="Genomic_DNA"/>
</dbReference>
<dbReference type="SMART" id="SM00220">
    <property type="entry name" value="S_TKc"/>
    <property type="match status" value="1"/>
</dbReference>
<evidence type="ECO:0000313" key="11">
    <source>
        <dbReference type="EMBL" id="KAL0565170.1"/>
    </source>
</evidence>
<feature type="region of interest" description="Disordered" evidence="8">
    <location>
        <begin position="333"/>
        <end position="373"/>
    </location>
</feature>
<evidence type="ECO:0000256" key="8">
    <source>
        <dbReference type="SAM" id="MobiDB-lite"/>
    </source>
</evidence>
<dbReference type="PANTHER" id="PTHR44329">
    <property type="entry name" value="SERINE/THREONINE-PROTEIN KINASE TNNI3K-RELATED"/>
    <property type="match status" value="1"/>
</dbReference>
<proteinExistence type="inferred from homology"/>
<evidence type="ECO:0000256" key="2">
    <source>
        <dbReference type="ARBA" id="ARBA00006529"/>
    </source>
</evidence>
<dbReference type="PROSITE" id="PS00108">
    <property type="entry name" value="PROTEIN_KINASE_ST"/>
    <property type="match status" value="1"/>
</dbReference>